<dbReference type="Gene3D" id="3.40.390.10">
    <property type="entry name" value="Collagenase (Catalytic Domain)"/>
    <property type="match status" value="1"/>
</dbReference>
<dbReference type="Pfam" id="PF14521">
    <property type="entry name" value="Aspzincin_M35"/>
    <property type="match status" value="1"/>
</dbReference>
<dbReference type="CDD" id="cd11306">
    <property type="entry name" value="M35_peptidyl-Lys"/>
    <property type="match status" value="1"/>
</dbReference>
<evidence type="ECO:0000259" key="9">
    <source>
        <dbReference type="SMART" id="SM01351"/>
    </source>
</evidence>
<evidence type="ECO:0000256" key="3">
    <source>
        <dbReference type="ARBA" id="ARBA00022670"/>
    </source>
</evidence>
<comment type="cofactor">
    <cofactor evidence="1">
        <name>Zn(2+)</name>
        <dbReference type="ChEBI" id="CHEBI:29105"/>
    </cofactor>
</comment>
<evidence type="ECO:0000256" key="6">
    <source>
        <dbReference type="ARBA" id="ARBA00022833"/>
    </source>
</evidence>
<protein>
    <submittedName>
        <fullName evidence="10">M35 family metallo-endopeptidase</fullName>
        <ecNumber evidence="10">3.4.24.-</ecNumber>
    </submittedName>
</protein>
<evidence type="ECO:0000256" key="7">
    <source>
        <dbReference type="ARBA" id="ARBA00023049"/>
    </source>
</evidence>
<proteinExistence type="inferred from homology"/>
<comment type="caution">
    <text evidence="10">The sequence shown here is derived from an EMBL/GenBank/DDBJ whole genome shotgun (WGS) entry which is preliminary data.</text>
</comment>
<dbReference type="PANTHER" id="PTHR37016:SF3">
    <property type="entry name" value="NEUTRAL PROTEASE 2-RELATED"/>
    <property type="match status" value="1"/>
</dbReference>
<feature type="signal peptide" evidence="8">
    <location>
        <begin position="1"/>
        <end position="23"/>
    </location>
</feature>
<feature type="domain" description="Lysine-specific metallo-endopeptidase" evidence="9">
    <location>
        <begin position="220"/>
        <end position="354"/>
    </location>
</feature>
<comment type="similarity">
    <text evidence="2">Belongs to the peptidase M35 family.</text>
</comment>
<keyword evidence="8" id="KW-0732">Signal</keyword>
<keyword evidence="5 10" id="KW-0378">Hydrolase</keyword>
<evidence type="ECO:0000256" key="1">
    <source>
        <dbReference type="ARBA" id="ARBA00001947"/>
    </source>
</evidence>
<dbReference type="Proteomes" id="UP001589813">
    <property type="component" value="Unassembled WGS sequence"/>
</dbReference>
<evidence type="ECO:0000256" key="8">
    <source>
        <dbReference type="SAM" id="SignalP"/>
    </source>
</evidence>
<keyword evidence="4" id="KW-0479">Metal-binding</keyword>
<dbReference type="InterPro" id="IPR034115">
    <property type="entry name" value="M35_peptidyl-Lys"/>
</dbReference>
<dbReference type="SMART" id="SM01351">
    <property type="entry name" value="Aspzincin_M35"/>
    <property type="match status" value="1"/>
</dbReference>
<dbReference type="PANTHER" id="PTHR37016">
    <property type="match status" value="1"/>
</dbReference>
<reference evidence="10 11" key="1">
    <citation type="submission" date="2024-09" db="EMBL/GenBank/DDBJ databases">
        <authorList>
            <person name="Sun Q."/>
            <person name="Mori K."/>
        </authorList>
    </citation>
    <scope>NUCLEOTIDE SEQUENCE [LARGE SCALE GENOMIC DNA]</scope>
    <source>
        <strain evidence="10 11">KCTC 23315</strain>
    </source>
</reference>
<dbReference type="EMBL" id="JBHLXP010000003">
    <property type="protein sequence ID" value="MFC0049041.1"/>
    <property type="molecule type" value="Genomic_DNA"/>
</dbReference>
<evidence type="ECO:0000313" key="11">
    <source>
        <dbReference type="Proteomes" id="UP001589813"/>
    </source>
</evidence>
<keyword evidence="3" id="KW-0645">Protease</keyword>
<sequence>MKHTNYLLGTMLLATLFSTQALADGIRASLALAKTNYTSAEDIKVMVTLTNEEAVPVRILKWYTPAEGVEEALFKVSVNGVAIDYLGAHYKRPAAQAKDYIQLKSGQSVSYEVELSSLYDLSKTGQYEISYHTESYTLFTNNPGQDKKLARLGIDGISSAPASFYLEAKQGGIVTAAKPGDGGGTTVNGVTFTGRCSNTQQTSTLAGLVAAKSMSADAKSYLTTYSSPSTSIRYKTWFGNYDAGRWSTVKSNFTNIDSALNTQPLTFDCSCKKSYFAYVYPTQPYKVYLCNAFWTAPTSGTDSKGGTIVHELSHFNVVAGTDDVAYGHSAAKSLAISDPTQAIQNADSHEYFAENTPAQN</sequence>
<dbReference type="GO" id="GO:0016787">
    <property type="term" value="F:hydrolase activity"/>
    <property type="evidence" value="ECO:0007669"/>
    <property type="project" value="UniProtKB-KW"/>
</dbReference>
<gene>
    <name evidence="10" type="ORF">ACFFJP_12160</name>
</gene>
<dbReference type="InterPro" id="IPR050414">
    <property type="entry name" value="Fungal_M35_metalloproteases"/>
</dbReference>
<evidence type="ECO:0000256" key="4">
    <source>
        <dbReference type="ARBA" id="ARBA00022723"/>
    </source>
</evidence>
<organism evidence="10 11">
    <name type="scientific">Rheinheimera tilapiae</name>
    <dbReference type="NCBI Taxonomy" id="875043"/>
    <lineage>
        <taxon>Bacteria</taxon>
        <taxon>Pseudomonadati</taxon>
        <taxon>Pseudomonadota</taxon>
        <taxon>Gammaproteobacteria</taxon>
        <taxon>Chromatiales</taxon>
        <taxon>Chromatiaceae</taxon>
        <taxon>Rheinheimera</taxon>
    </lineage>
</organism>
<keyword evidence="7" id="KW-0482">Metalloprotease</keyword>
<name>A0ABV6BDS3_9GAMM</name>
<dbReference type="SUPFAM" id="SSF55486">
    <property type="entry name" value="Metalloproteases ('zincins'), catalytic domain"/>
    <property type="match status" value="1"/>
</dbReference>
<dbReference type="EC" id="3.4.24.-" evidence="10"/>
<dbReference type="InterPro" id="IPR024079">
    <property type="entry name" value="MetalloPept_cat_dom_sf"/>
</dbReference>
<dbReference type="Gene3D" id="2.60.40.2970">
    <property type="match status" value="1"/>
</dbReference>
<keyword evidence="6" id="KW-0862">Zinc</keyword>
<feature type="chain" id="PRO_5045101075" evidence="8">
    <location>
        <begin position="24"/>
        <end position="360"/>
    </location>
</feature>
<evidence type="ECO:0000256" key="2">
    <source>
        <dbReference type="ARBA" id="ARBA00010279"/>
    </source>
</evidence>
<dbReference type="RefSeq" id="WP_377244178.1">
    <property type="nucleotide sequence ID" value="NZ_JBHLXP010000003.1"/>
</dbReference>
<keyword evidence="11" id="KW-1185">Reference proteome</keyword>
<evidence type="ECO:0000256" key="5">
    <source>
        <dbReference type="ARBA" id="ARBA00022801"/>
    </source>
</evidence>
<dbReference type="InterPro" id="IPR029463">
    <property type="entry name" value="Lys_MEP"/>
</dbReference>
<accession>A0ABV6BDS3</accession>
<evidence type="ECO:0000313" key="10">
    <source>
        <dbReference type="EMBL" id="MFC0049041.1"/>
    </source>
</evidence>